<evidence type="ECO:0000259" key="14">
    <source>
        <dbReference type="Pfam" id="PF02163"/>
    </source>
</evidence>
<dbReference type="Proteomes" id="UP000607645">
    <property type="component" value="Unassembled WGS sequence"/>
</dbReference>
<dbReference type="InterPro" id="IPR044537">
    <property type="entry name" value="Rip2-like"/>
</dbReference>
<feature type="transmembrane region" description="Helical" evidence="13">
    <location>
        <begin position="49"/>
        <end position="66"/>
    </location>
</feature>
<keyword evidence="12 13" id="KW-0472">Membrane</keyword>
<evidence type="ECO:0000256" key="12">
    <source>
        <dbReference type="ARBA" id="ARBA00023136"/>
    </source>
</evidence>
<evidence type="ECO:0000313" key="16">
    <source>
        <dbReference type="Proteomes" id="UP000607645"/>
    </source>
</evidence>
<comment type="similarity">
    <text evidence="3">Belongs to the peptidase M50B family.</text>
</comment>
<evidence type="ECO:0000256" key="3">
    <source>
        <dbReference type="ARBA" id="ARBA00007931"/>
    </source>
</evidence>
<dbReference type="Pfam" id="PF02163">
    <property type="entry name" value="Peptidase_M50"/>
    <property type="match status" value="1"/>
</dbReference>
<dbReference type="GO" id="GO:0005886">
    <property type="term" value="C:plasma membrane"/>
    <property type="evidence" value="ECO:0007669"/>
    <property type="project" value="UniProtKB-SubCell"/>
</dbReference>
<evidence type="ECO:0000256" key="11">
    <source>
        <dbReference type="ARBA" id="ARBA00023049"/>
    </source>
</evidence>
<evidence type="ECO:0000256" key="2">
    <source>
        <dbReference type="ARBA" id="ARBA00004651"/>
    </source>
</evidence>
<evidence type="ECO:0000256" key="10">
    <source>
        <dbReference type="ARBA" id="ARBA00022989"/>
    </source>
</evidence>
<dbReference type="PANTHER" id="PTHR35864:SF1">
    <property type="entry name" value="ZINC METALLOPROTEASE YWHC-RELATED"/>
    <property type="match status" value="1"/>
</dbReference>
<keyword evidence="11" id="KW-0482">Metalloprotease</keyword>
<dbReference type="InterPro" id="IPR052348">
    <property type="entry name" value="Metallopeptidase_M50B"/>
</dbReference>
<dbReference type="PANTHER" id="PTHR35864">
    <property type="entry name" value="ZINC METALLOPROTEASE MJ0611-RELATED"/>
    <property type="match status" value="1"/>
</dbReference>
<gene>
    <name evidence="15" type="ORF">H8S62_12885</name>
</gene>
<keyword evidence="9" id="KW-0862">Zinc</keyword>
<name>A0A8J6MD89_9FIRM</name>
<evidence type="ECO:0000256" key="13">
    <source>
        <dbReference type="SAM" id="Phobius"/>
    </source>
</evidence>
<comment type="cofactor">
    <cofactor evidence="1">
        <name>Zn(2+)</name>
        <dbReference type="ChEBI" id="CHEBI:29105"/>
    </cofactor>
</comment>
<feature type="transmembrane region" description="Helical" evidence="13">
    <location>
        <begin position="175"/>
        <end position="200"/>
    </location>
</feature>
<evidence type="ECO:0000256" key="9">
    <source>
        <dbReference type="ARBA" id="ARBA00022833"/>
    </source>
</evidence>
<evidence type="ECO:0000313" key="15">
    <source>
        <dbReference type="EMBL" id="MBC5737900.1"/>
    </source>
</evidence>
<organism evidence="15 16">
    <name type="scientific">Lawsonibacter faecis</name>
    <dbReference type="NCBI Taxonomy" id="2763052"/>
    <lineage>
        <taxon>Bacteria</taxon>
        <taxon>Bacillati</taxon>
        <taxon>Bacillota</taxon>
        <taxon>Clostridia</taxon>
        <taxon>Eubacteriales</taxon>
        <taxon>Oscillospiraceae</taxon>
        <taxon>Lawsonibacter</taxon>
    </lineage>
</organism>
<evidence type="ECO:0000256" key="7">
    <source>
        <dbReference type="ARBA" id="ARBA00022723"/>
    </source>
</evidence>
<evidence type="ECO:0000256" key="1">
    <source>
        <dbReference type="ARBA" id="ARBA00001947"/>
    </source>
</evidence>
<keyword evidence="5 15" id="KW-0645">Protease</keyword>
<evidence type="ECO:0000256" key="5">
    <source>
        <dbReference type="ARBA" id="ARBA00022670"/>
    </source>
</evidence>
<dbReference type="CDD" id="cd06158">
    <property type="entry name" value="S2P-M50_like_1"/>
    <property type="match status" value="1"/>
</dbReference>
<feature type="transmembrane region" description="Helical" evidence="13">
    <location>
        <begin position="87"/>
        <end position="105"/>
    </location>
</feature>
<dbReference type="GO" id="GO:0008237">
    <property type="term" value="F:metallopeptidase activity"/>
    <property type="evidence" value="ECO:0007669"/>
    <property type="project" value="UniProtKB-KW"/>
</dbReference>
<keyword evidence="8" id="KW-0378">Hydrolase</keyword>
<proteinExistence type="inferred from homology"/>
<comment type="caution">
    <text evidence="15">The sequence shown here is derived from an EMBL/GenBank/DDBJ whole genome shotgun (WGS) entry which is preliminary data.</text>
</comment>
<keyword evidence="4" id="KW-1003">Cell membrane</keyword>
<reference evidence="15" key="1">
    <citation type="submission" date="2020-08" db="EMBL/GenBank/DDBJ databases">
        <title>Genome public.</title>
        <authorList>
            <person name="Liu C."/>
            <person name="Sun Q."/>
        </authorList>
    </citation>
    <scope>NUCLEOTIDE SEQUENCE</scope>
    <source>
        <strain evidence="15">NSJ-52</strain>
    </source>
</reference>
<comment type="subcellular location">
    <subcellularLocation>
        <location evidence="2">Cell membrane</location>
        <topology evidence="2">Multi-pass membrane protein</topology>
    </subcellularLocation>
</comment>
<keyword evidence="10 13" id="KW-1133">Transmembrane helix</keyword>
<feature type="transmembrane region" description="Helical" evidence="13">
    <location>
        <begin position="117"/>
        <end position="141"/>
    </location>
</feature>
<dbReference type="GO" id="GO:0046872">
    <property type="term" value="F:metal ion binding"/>
    <property type="evidence" value="ECO:0007669"/>
    <property type="project" value="UniProtKB-KW"/>
</dbReference>
<accession>A0A8J6MD89</accession>
<keyword evidence="7" id="KW-0479">Metal-binding</keyword>
<dbReference type="GO" id="GO:0006508">
    <property type="term" value="P:proteolysis"/>
    <property type="evidence" value="ECO:0007669"/>
    <property type="project" value="UniProtKB-KW"/>
</dbReference>
<evidence type="ECO:0000256" key="6">
    <source>
        <dbReference type="ARBA" id="ARBA00022692"/>
    </source>
</evidence>
<keyword evidence="6 13" id="KW-0812">Transmembrane</keyword>
<sequence length="206" mass="22616">MGLVSLLLSAVGVLLCMTVHELCHGLTACRLGDPTAKRMGRLSLNPIKHIDILGFAMLLFVGVGWAKPVPVDMRYFKRPKRDMALTALAGPVSNMVLSFLLLALYSGLVRILPGGLAAYFLLNFLSRTAVMSIGLGLFNLLPISPLDGSKILFSLFPDKVYYTILRYERYVMIPLMILMFVGVFDGLLDFCINGVLGVMLRMVGLT</sequence>
<protein>
    <submittedName>
        <fullName evidence="15">Site-2 protease family protein</fullName>
    </submittedName>
</protein>
<evidence type="ECO:0000256" key="8">
    <source>
        <dbReference type="ARBA" id="ARBA00022801"/>
    </source>
</evidence>
<dbReference type="EMBL" id="JACOPQ010000010">
    <property type="protein sequence ID" value="MBC5737900.1"/>
    <property type="molecule type" value="Genomic_DNA"/>
</dbReference>
<dbReference type="AlphaFoldDB" id="A0A8J6MD89"/>
<dbReference type="InterPro" id="IPR008915">
    <property type="entry name" value="Peptidase_M50"/>
</dbReference>
<keyword evidence="16" id="KW-1185">Reference proteome</keyword>
<evidence type="ECO:0000256" key="4">
    <source>
        <dbReference type="ARBA" id="ARBA00022475"/>
    </source>
</evidence>
<feature type="domain" description="Peptidase M50" evidence="14">
    <location>
        <begin position="106"/>
        <end position="158"/>
    </location>
</feature>